<evidence type="ECO:0000313" key="2">
    <source>
        <dbReference type="EMBL" id="KKN66730.1"/>
    </source>
</evidence>
<sequence length="84" mass="9090">METHEMVRGLEAVLKITEDRSIIIPITYAEGIGEMRKLSRLLLSGKYAINTAPAPLPGKASTDLKLPEGEKSPPNGNGEEKTES</sequence>
<proteinExistence type="predicted"/>
<gene>
    <name evidence="2" type="ORF">LCGC14_0468410</name>
</gene>
<accession>A0A0F9SCX0</accession>
<name>A0A0F9SCX0_9ZZZZ</name>
<organism evidence="2">
    <name type="scientific">marine sediment metagenome</name>
    <dbReference type="NCBI Taxonomy" id="412755"/>
    <lineage>
        <taxon>unclassified sequences</taxon>
        <taxon>metagenomes</taxon>
        <taxon>ecological metagenomes</taxon>
    </lineage>
</organism>
<protein>
    <submittedName>
        <fullName evidence="2">Uncharacterized protein</fullName>
    </submittedName>
</protein>
<reference evidence="2" key="1">
    <citation type="journal article" date="2015" name="Nature">
        <title>Complex archaea that bridge the gap between prokaryotes and eukaryotes.</title>
        <authorList>
            <person name="Spang A."/>
            <person name="Saw J.H."/>
            <person name="Jorgensen S.L."/>
            <person name="Zaremba-Niedzwiedzka K."/>
            <person name="Martijn J."/>
            <person name="Lind A.E."/>
            <person name="van Eijk R."/>
            <person name="Schleper C."/>
            <person name="Guy L."/>
            <person name="Ettema T.J."/>
        </authorList>
    </citation>
    <scope>NUCLEOTIDE SEQUENCE</scope>
</reference>
<dbReference type="AlphaFoldDB" id="A0A0F9SCX0"/>
<dbReference type="EMBL" id="LAZR01000492">
    <property type="protein sequence ID" value="KKN66730.1"/>
    <property type="molecule type" value="Genomic_DNA"/>
</dbReference>
<evidence type="ECO:0000256" key="1">
    <source>
        <dbReference type="SAM" id="MobiDB-lite"/>
    </source>
</evidence>
<comment type="caution">
    <text evidence="2">The sequence shown here is derived from an EMBL/GenBank/DDBJ whole genome shotgun (WGS) entry which is preliminary data.</text>
</comment>
<feature type="region of interest" description="Disordered" evidence="1">
    <location>
        <begin position="50"/>
        <end position="84"/>
    </location>
</feature>